<dbReference type="InterPro" id="IPR003423">
    <property type="entry name" value="OMP_efflux"/>
</dbReference>
<proteinExistence type="inferred from homology"/>
<dbReference type="Gene3D" id="2.20.200.10">
    <property type="entry name" value="Outer membrane efflux proteins (OEP)"/>
    <property type="match status" value="1"/>
</dbReference>
<dbReference type="AlphaFoldDB" id="A0A969W8Q2"/>
<protein>
    <submittedName>
        <fullName evidence="11">Efflux transporter outer membrane subunit</fullName>
    </submittedName>
</protein>
<keyword evidence="5 10" id="KW-0732">Signal</keyword>
<organism evidence="11 12">
    <name type="scientific">Solimonas marina</name>
    <dbReference type="NCBI Taxonomy" id="2714601"/>
    <lineage>
        <taxon>Bacteria</taxon>
        <taxon>Pseudomonadati</taxon>
        <taxon>Pseudomonadota</taxon>
        <taxon>Gammaproteobacteria</taxon>
        <taxon>Nevskiales</taxon>
        <taxon>Nevskiaceae</taxon>
        <taxon>Solimonas</taxon>
    </lineage>
</organism>
<sequence>MKATTVSRVAASLAPALLLAACVLPPKEPPQATAINVEGLGLDGARQGPVTDGWWKSFGDPQLDALIDKAIASSPSLAEAVARVRSAHAQMQAAGAGGRPDFSINGNEVRQRLPKNYIYPAPYAGGEYWVGQIEANMSWDLDFWGEQKRLLDQAKLSSQASELDVESARLALAGSIAQSYVNLYTAYAMADIATQAEQQREALLKLTEDRVHAGLDTQLDVKSAEALLPQAREQRLQAEASRDMAVHSLAALSGQGANAYVTIKRPALKLDAALPLPQDLPIDLLAHRPDVLAARARVEAAMAGRAAAKAAFYPQISLTALAGYQSVSLDTLLHGSSGVWGFGPSVHLPIFDSQRLKASYRGATADLDTAVAQYNQTVLDAVRDVADQLTRSRSLMQQLDQSQQTLAASEAAFDLAKRRYAAGLTSRLVVLNAESNVLSARRDVVTVKSNLVIARVTLLLTLGGSFNPQPPDADAGAGATS</sequence>
<accession>A0A969W8Q2</accession>
<comment type="caution">
    <text evidence="11">The sequence shown here is derived from an EMBL/GenBank/DDBJ whole genome shotgun (WGS) entry which is preliminary data.</text>
</comment>
<keyword evidence="8 10" id="KW-0449">Lipoprotein</keyword>
<comment type="similarity">
    <text evidence="2 10">Belongs to the outer membrane factor (OMF) (TC 1.B.17) family.</text>
</comment>
<gene>
    <name evidence="11" type="ORF">G7Y82_06485</name>
</gene>
<dbReference type="PANTHER" id="PTHR30203">
    <property type="entry name" value="OUTER MEMBRANE CATION EFFLUX PROTEIN"/>
    <property type="match status" value="1"/>
</dbReference>
<reference evidence="11" key="1">
    <citation type="submission" date="2020-03" db="EMBL/GenBank/DDBJ databases">
        <title>Solimonas marina sp. nov., isolated from deep seawater of the Pacific Ocean.</title>
        <authorList>
            <person name="Liu X."/>
            <person name="Lai Q."/>
            <person name="Sun F."/>
            <person name="Gai Y."/>
            <person name="Li G."/>
            <person name="Shao Z."/>
        </authorList>
    </citation>
    <scope>NUCLEOTIDE SEQUENCE</scope>
    <source>
        <strain evidence="11">C16B3</strain>
    </source>
</reference>
<keyword evidence="4 10" id="KW-0812">Transmembrane</keyword>
<dbReference type="RefSeq" id="WP_168147223.1">
    <property type="nucleotide sequence ID" value="NZ_JAAVXB010000003.1"/>
</dbReference>
<dbReference type="InterPro" id="IPR010131">
    <property type="entry name" value="MdtP/NodT-like"/>
</dbReference>
<dbReference type="EMBL" id="JAAVXB010000003">
    <property type="protein sequence ID" value="NKF21959.1"/>
    <property type="molecule type" value="Genomic_DNA"/>
</dbReference>
<evidence type="ECO:0000256" key="1">
    <source>
        <dbReference type="ARBA" id="ARBA00004370"/>
    </source>
</evidence>
<keyword evidence="12" id="KW-1185">Reference proteome</keyword>
<dbReference type="PANTHER" id="PTHR30203:SF20">
    <property type="entry name" value="MULTIDRUG RESISTANCE OUTER MEMBRANE PROTEIN MDTP-RELATED"/>
    <property type="match status" value="1"/>
</dbReference>
<evidence type="ECO:0000313" key="12">
    <source>
        <dbReference type="Proteomes" id="UP000653472"/>
    </source>
</evidence>
<comment type="function">
    <text evidence="9">Could be involved in resistance to puromycin, acriflavine and tetraphenylarsonium chloride.</text>
</comment>
<evidence type="ECO:0000256" key="4">
    <source>
        <dbReference type="ARBA" id="ARBA00022692"/>
    </source>
</evidence>
<dbReference type="PROSITE" id="PS51257">
    <property type="entry name" value="PROKAR_LIPOPROTEIN"/>
    <property type="match status" value="1"/>
</dbReference>
<evidence type="ECO:0000313" key="11">
    <source>
        <dbReference type="EMBL" id="NKF21959.1"/>
    </source>
</evidence>
<dbReference type="GO" id="GO:0015562">
    <property type="term" value="F:efflux transmembrane transporter activity"/>
    <property type="evidence" value="ECO:0007669"/>
    <property type="project" value="InterPro"/>
</dbReference>
<dbReference type="Proteomes" id="UP000653472">
    <property type="component" value="Unassembled WGS sequence"/>
</dbReference>
<dbReference type="NCBIfam" id="TIGR01845">
    <property type="entry name" value="outer_NodT"/>
    <property type="match status" value="1"/>
</dbReference>
<dbReference type="Gene3D" id="1.20.1600.10">
    <property type="entry name" value="Outer membrane efflux proteins (OEP)"/>
    <property type="match status" value="1"/>
</dbReference>
<feature type="signal peptide" evidence="10">
    <location>
        <begin position="1"/>
        <end position="20"/>
    </location>
</feature>
<evidence type="ECO:0000256" key="7">
    <source>
        <dbReference type="ARBA" id="ARBA00023139"/>
    </source>
</evidence>
<evidence type="ECO:0000256" key="2">
    <source>
        <dbReference type="ARBA" id="ARBA00007613"/>
    </source>
</evidence>
<keyword evidence="7 10" id="KW-0564">Palmitate</keyword>
<feature type="chain" id="PRO_5038167747" evidence="10">
    <location>
        <begin position="21"/>
        <end position="481"/>
    </location>
</feature>
<keyword evidence="3 10" id="KW-1134">Transmembrane beta strand</keyword>
<dbReference type="Pfam" id="PF02321">
    <property type="entry name" value="OEP"/>
    <property type="match status" value="2"/>
</dbReference>
<keyword evidence="6 10" id="KW-0472">Membrane</keyword>
<name>A0A969W8Q2_9GAMM</name>
<evidence type="ECO:0000256" key="3">
    <source>
        <dbReference type="ARBA" id="ARBA00022452"/>
    </source>
</evidence>
<evidence type="ECO:0000256" key="5">
    <source>
        <dbReference type="ARBA" id="ARBA00022729"/>
    </source>
</evidence>
<evidence type="ECO:0000256" key="8">
    <source>
        <dbReference type="ARBA" id="ARBA00023288"/>
    </source>
</evidence>
<evidence type="ECO:0000256" key="6">
    <source>
        <dbReference type="ARBA" id="ARBA00023136"/>
    </source>
</evidence>
<dbReference type="SUPFAM" id="SSF56954">
    <property type="entry name" value="Outer membrane efflux proteins (OEP)"/>
    <property type="match status" value="1"/>
</dbReference>
<evidence type="ECO:0000256" key="10">
    <source>
        <dbReference type="RuleBase" id="RU362097"/>
    </source>
</evidence>
<evidence type="ECO:0000256" key="9">
    <source>
        <dbReference type="ARBA" id="ARBA00037313"/>
    </source>
</evidence>
<comment type="subcellular location">
    <subcellularLocation>
        <location evidence="10">Cell outer membrane</location>
        <topology evidence="10">Lipid-anchor</topology>
    </subcellularLocation>
    <subcellularLocation>
        <location evidence="1">Membrane</location>
    </subcellularLocation>
</comment>
<dbReference type="GO" id="GO:0009279">
    <property type="term" value="C:cell outer membrane"/>
    <property type="evidence" value="ECO:0007669"/>
    <property type="project" value="UniProtKB-SubCell"/>
</dbReference>